<evidence type="ECO:0000256" key="1">
    <source>
        <dbReference type="SAM" id="MobiDB-lite"/>
    </source>
</evidence>
<proteinExistence type="predicted"/>
<feature type="non-terminal residue" evidence="2">
    <location>
        <position position="39"/>
    </location>
</feature>
<protein>
    <submittedName>
        <fullName evidence="2">Uncharacterized protein</fullName>
    </submittedName>
</protein>
<accession>A0A6J4J888</accession>
<evidence type="ECO:0000313" key="2">
    <source>
        <dbReference type="EMBL" id="CAA9272946.1"/>
    </source>
</evidence>
<gene>
    <name evidence="2" type="ORF">AVDCRST_MAG26-2916</name>
</gene>
<feature type="non-terminal residue" evidence="2">
    <location>
        <position position="1"/>
    </location>
</feature>
<feature type="region of interest" description="Disordered" evidence="1">
    <location>
        <begin position="1"/>
        <end position="39"/>
    </location>
</feature>
<dbReference type="AlphaFoldDB" id="A0A6J4J888"/>
<sequence length="39" mass="4336">RMSRCPRHACGHWSARGSRKSKPPRPGASVRSQMPGHQP</sequence>
<dbReference type="EMBL" id="CADCTK010000672">
    <property type="protein sequence ID" value="CAA9272946.1"/>
    <property type="molecule type" value="Genomic_DNA"/>
</dbReference>
<feature type="compositionally biased region" description="Basic residues" evidence="1">
    <location>
        <begin position="1"/>
        <end position="10"/>
    </location>
</feature>
<organism evidence="2">
    <name type="scientific">uncultured Chloroflexia bacterium</name>
    <dbReference type="NCBI Taxonomy" id="1672391"/>
    <lineage>
        <taxon>Bacteria</taxon>
        <taxon>Bacillati</taxon>
        <taxon>Chloroflexota</taxon>
        <taxon>Chloroflexia</taxon>
        <taxon>environmental samples</taxon>
    </lineage>
</organism>
<name>A0A6J4J888_9CHLR</name>
<reference evidence="2" key="1">
    <citation type="submission" date="2020-02" db="EMBL/GenBank/DDBJ databases">
        <authorList>
            <person name="Meier V. D."/>
        </authorList>
    </citation>
    <scope>NUCLEOTIDE SEQUENCE</scope>
    <source>
        <strain evidence="2">AVDCRST_MAG26</strain>
    </source>
</reference>